<evidence type="ECO:0000313" key="1">
    <source>
        <dbReference type="EMBL" id="KAH0452598.1"/>
    </source>
</evidence>
<dbReference type="EMBL" id="JAGFBR010000017">
    <property type="protein sequence ID" value="KAH0452598.1"/>
    <property type="molecule type" value="Genomic_DNA"/>
</dbReference>
<dbReference type="Proteomes" id="UP000775213">
    <property type="component" value="Unassembled WGS sequence"/>
</dbReference>
<proteinExistence type="predicted"/>
<name>A0AAV7GB53_DENCH</name>
<evidence type="ECO:0000313" key="2">
    <source>
        <dbReference type="Proteomes" id="UP000775213"/>
    </source>
</evidence>
<keyword evidence="2" id="KW-1185">Reference proteome</keyword>
<reference evidence="1 2" key="1">
    <citation type="journal article" date="2021" name="Hortic Res">
        <title>Chromosome-scale assembly of the Dendrobium chrysotoxum genome enhances the understanding of orchid evolution.</title>
        <authorList>
            <person name="Zhang Y."/>
            <person name="Zhang G.Q."/>
            <person name="Zhang D."/>
            <person name="Liu X.D."/>
            <person name="Xu X.Y."/>
            <person name="Sun W.H."/>
            <person name="Yu X."/>
            <person name="Zhu X."/>
            <person name="Wang Z.W."/>
            <person name="Zhao X."/>
            <person name="Zhong W.Y."/>
            <person name="Chen H."/>
            <person name="Yin W.L."/>
            <person name="Huang T."/>
            <person name="Niu S.C."/>
            <person name="Liu Z.J."/>
        </authorList>
    </citation>
    <scope>NUCLEOTIDE SEQUENCE [LARGE SCALE GENOMIC DNA]</scope>
    <source>
        <strain evidence="1">Lindl</strain>
    </source>
</reference>
<protein>
    <submittedName>
        <fullName evidence="1">Uncharacterized protein</fullName>
    </submittedName>
</protein>
<sequence length="131" mass="14980">MLALEKNAIEKENKKLQDHLQKKETITLDFEAILLKVIKEFKKSATYHREIQSHVQEVYKKLFDVEVNDLEHQSLEEDFTRGFLKGVRLAEVEGLTPSQAFENSSLDSGDDGIESELKKVLSSDDDDVEIA</sequence>
<organism evidence="1 2">
    <name type="scientific">Dendrobium chrysotoxum</name>
    <name type="common">Orchid</name>
    <dbReference type="NCBI Taxonomy" id="161865"/>
    <lineage>
        <taxon>Eukaryota</taxon>
        <taxon>Viridiplantae</taxon>
        <taxon>Streptophyta</taxon>
        <taxon>Embryophyta</taxon>
        <taxon>Tracheophyta</taxon>
        <taxon>Spermatophyta</taxon>
        <taxon>Magnoliopsida</taxon>
        <taxon>Liliopsida</taxon>
        <taxon>Asparagales</taxon>
        <taxon>Orchidaceae</taxon>
        <taxon>Epidendroideae</taxon>
        <taxon>Malaxideae</taxon>
        <taxon>Dendrobiinae</taxon>
        <taxon>Dendrobium</taxon>
    </lineage>
</organism>
<gene>
    <name evidence="1" type="ORF">IEQ34_019897</name>
</gene>
<accession>A0AAV7GB53</accession>
<dbReference type="AlphaFoldDB" id="A0AAV7GB53"/>
<comment type="caution">
    <text evidence="1">The sequence shown here is derived from an EMBL/GenBank/DDBJ whole genome shotgun (WGS) entry which is preliminary data.</text>
</comment>